<dbReference type="InterPro" id="IPR025669">
    <property type="entry name" value="AAA_dom"/>
</dbReference>
<evidence type="ECO:0000259" key="1">
    <source>
        <dbReference type="Pfam" id="PF13614"/>
    </source>
</evidence>
<dbReference type="SUPFAM" id="SSF52540">
    <property type="entry name" value="P-loop containing nucleoside triphosphate hydrolases"/>
    <property type="match status" value="1"/>
</dbReference>
<dbReference type="Proteomes" id="UP001580430">
    <property type="component" value="Unassembled WGS sequence"/>
</dbReference>
<dbReference type="PANTHER" id="PTHR13696">
    <property type="entry name" value="P-LOOP CONTAINING NUCLEOSIDE TRIPHOSPHATE HYDROLASE"/>
    <property type="match status" value="1"/>
</dbReference>
<accession>A0ABV5C8Z6</accession>
<protein>
    <submittedName>
        <fullName evidence="2">ParA family protein</fullName>
    </submittedName>
</protein>
<dbReference type="InterPro" id="IPR050678">
    <property type="entry name" value="DNA_Partitioning_ATPase"/>
</dbReference>
<evidence type="ECO:0000313" key="3">
    <source>
        <dbReference type="Proteomes" id="UP001580430"/>
    </source>
</evidence>
<proteinExistence type="predicted"/>
<gene>
    <name evidence="2" type="ORF">ACE5LO_26880</name>
</gene>
<dbReference type="EMBL" id="JBHIRY010000055">
    <property type="protein sequence ID" value="MFB5763988.1"/>
    <property type="molecule type" value="Genomic_DNA"/>
</dbReference>
<organism evidence="2 3">
    <name type="scientific">Paenibacillus medicaginis</name>
    <dbReference type="NCBI Taxonomy" id="1470560"/>
    <lineage>
        <taxon>Bacteria</taxon>
        <taxon>Bacillati</taxon>
        <taxon>Bacillota</taxon>
        <taxon>Bacilli</taxon>
        <taxon>Bacillales</taxon>
        <taxon>Paenibacillaceae</taxon>
        <taxon>Paenibacillus</taxon>
    </lineage>
</organism>
<evidence type="ECO:0000313" key="2">
    <source>
        <dbReference type="EMBL" id="MFB5763988.1"/>
    </source>
</evidence>
<dbReference type="Pfam" id="PF13614">
    <property type="entry name" value="AAA_31"/>
    <property type="match status" value="1"/>
</dbReference>
<dbReference type="Gene3D" id="3.40.50.300">
    <property type="entry name" value="P-loop containing nucleotide triphosphate hydrolases"/>
    <property type="match status" value="1"/>
</dbReference>
<comment type="caution">
    <text evidence="2">The sequence shown here is derived from an EMBL/GenBank/DDBJ whole genome shotgun (WGS) entry which is preliminary data.</text>
</comment>
<dbReference type="InterPro" id="IPR027417">
    <property type="entry name" value="P-loop_NTPase"/>
</dbReference>
<keyword evidence="3" id="KW-1185">Reference proteome</keyword>
<feature type="domain" description="AAA" evidence="1">
    <location>
        <begin position="32"/>
        <end position="220"/>
    </location>
</feature>
<name>A0ABV5C8Z6_9BACL</name>
<dbReference type="RefSeq" id="WP_375522986.1">
    <property type="nucleotide sequence ID" value="NZ_JBHIRY010000055.1"/>
</dbReference>
<dbReference type="CDD" id="cd02042">
    <property type="entry name" value="ParAB_family"/>
    <property type="match status" value="1"/>
</dbReference>
<reference evidence="2 3" key="1">
    <citation type="submission" date="2024-09" db="EMBL/GenBank/DDBJ databases">
        <title>Paenibacillus zeirhizospherea sp. nov., isolated from surface of the maize (Zea mays) roots in a horticulture field, Hungary.</title>
        <authorList>
            <person name="Marton D."/>
            <person name="Farkas M."/>
            <person name="Bedics A."/>
            <person name="Toth E."/>
            <person name="Tancsics A."/>
            <person name="Boka K."/>
            <person name="Marati G."/>
            <person name="Kriszt B."/>
            <person name="Cserhati M."/>
        </authorList>
    </citation>
    <scope>NUCLEOTIDE SEQUENCE [LARGE SCALE GENOMIC DNA]</scope>
    <source>
        <strain evidence="2 3">JCM 18446</strain>
    </source>
</reference>
<dbReference type="PANTHER" id="PTHR13696:SF99">
    <property type="entry name" value="COBYRINIC ACID AC-DIAMIDE SYNTHASE"/>
    <property type="match status" value="1"/>
</dbReference>
<sequence>MLVDSAIKTIVDRQYDIANGTINSLPLPKHKKYTICNLRGGIGKSTLSFNLTYLANKILAVDTCPQGNLSYFFDDNYFTSNVNVRDMILPYIVPGLGRATRIAHRISATNHFFTNESFYVPSDEQLYLLPAQMTTAVNQTSGLPSPQREQALESILLSLKNEIDRELAELELETCLIDTSPFFSGATHLAWHATDALIVPVRTDQQSINSLNLIFKVLSDPASEFRRHLPSDFPTPKIQMVVLTHCGWSTVRNARNIPNQQTVIYLKMLKDLVSRNISHFTTDDPDNHIALLDDFLGSGRISSALSKPIQLLEAGDTMRINRVKVSVNDSVAKCKKQLEFISNSIW</sequence>